<dbReference type="InterPro" id="IPR001173">
    <property type="entry name" value="Glyco_trans_2-like"/>
</dbReference>
<name>A0A4R5VXP0_9BACI</name>
<dbReference type="AlphaFoldDB" id="A0A4R5VXP0"/>
<dbReference type="RefSeq" id="WP_133333070.1">
    <property type="nucleotide sequence ID" value="NZ_SMYO01000002.1"/>
</dbReference>
<dbReference type="Pfam" id="PF00535">
    <property type="entry name" value="Glycos_transf_2"/>
    <property type="match status" value="1"/>
</dbReference>
<dbReference type="PANTHER" id="PTHR43685:SF13">
    <property type="entry name" value="O ANTIGEN BIOSYNTHESIS RHAMNOSYLTRANSFERASE RFBN"/>
    <property type="match status" value="1"/>
</dbReference>
<dbReference type="PANTHER" id="PTHR43685">
    <property type="entry name" value="GLYCOSYLTRANSFERASE"/>
    <property type="match status" value="1"/>
</dbReference>
<keyword evidence="2" id="KW-0808">Transferase</keyword>
<dbReference type="SUPFAM" id="SSF53448">
    <property type="entry name" value="Nucleotide-diphospho-sugar transferases"/>
    <property type="match status" value="1"/>
</dbReference>
<dbReference type="Gene3D" id="3.90.550.10">
    <property type="entry name" value="Spore Coat Polysaccharide Biosynthesis Protein SpsA, Chain A"/>
    <property type="match status" value="1"/>
</dbReference>
<evidence type="ECO:0000259" key="1">
    <source>
        <dbReference type="Pfam" id="PF00535"/>
    </source>
</evidence>
<sequence>MEKKVVSVLIPTYNAGTEIIETLSRLYDQELDPNFEMEIIIVDSSSTDNTVSLIRTKYPNITLNVIENKDFDHGGTRNYLMSISKGDYLLYMTQDAIPYDKRMVKNLLTAFSDPDVFISFARQIPKKDANPLEIFARNFNYPSKSIEKNLNSIETLGIKTFFNSNVCSMYRRETFLIYGGFPEKVILNEDMILASKVIFGGKKVIYNAESKVLHSHNYRIKQVFKRYFDIGMAFNETSDLFKDVSNEKEGFKMIINQTKFLIKTNNLKMIPYSFCEVIFKYLGYRLGKAHKIFPDSLKRNMSAYMK</sequence>
<accession>A0A4R5VXP0</accession>
<dbReference type="GO" id="GO:0016740">
    <property type="term" value="F:transferase activity"/>
    <property type="evidence" value="ECO:0007669"/>
    <property type="project" value="UniProtKB-KW"/>
</dbReference>
<feature type="domain" description="Glycosyltransferase 2-like" evidence="1">
    <location>
        <begin position="7"/>
        <end position="174"/>
    </location>
</feature>
<organism evidence="2 3">
    <name type="scientific">Bacillus salipaludis</name>
    <dbReference type="NCBI Taxonomy" id="2547811"/>
    <lineage>
        <taxon>Bacteria</taxon>
        <taxon>Bacillati</taxon>
        <taxon>Bacillota</taxon>
        <taxon>Bacilli</taxon>
        <taxon>Bacillales</taxon>
        <taxon>Bacillaceae</taxon>
        <taxon>Bacillus</taxon>
    </lineage>
</organism>
<dbReference type="EMBL" id="SMYO01000002">
    <property type="protein sequence ID" value="TDK64130.1"/>
    <property type="molecule type" value="Genomic_DNA"/>
</dbReference>
<dbReference type="InterPro" id="IPR050834">
    <property type="entry name" value="Glycosyltransf_2"/>
</dbReference>
<dbReference type="GO" id="GO:0044010">
    <property type="term" value="P:single-species biofilm formation"/>
    <property type="evidence" value="ECO:0007669"/>
    <property type="project" value="TreeGrafter"/>
</dbReference>
<comment type="caution">
    <text evidence="2">The sequence shown here is derived from an EMBL/GenBank/DDBJ whole genome shotgun (WGS) entry which is preliminary data.</text>
</comment>
<proteinExistence type="predicted"/>
<evidence type="ECO:0000313" key="2">
    <source>
        <dbReference type="EMBL" id="TDK64130.1"/>
    </source>
</evidence>
<dbReference type="Proteomes" id="UP000295132">
    <property type="component" value="Unassembled WGS sequence"/>
</dbReference>
<protein>
    <submittedName>
        <fullName evidence="2">Glycosyltransferase family 2 protein</fullName>
    </submittedName>
</protein>
<dbReference type="InterPro" id="IPR029044">
    <property type="entry name" value="Nucleotide-diphossugar_trans"/>
</dbReference>
<reference evidence="2 3" key="1">
    <citation type="submission" date="2019-03" db="EMBL/GenBank/DDBJ databases">
        <title>Bacillus niacini sp. nov. a Nicotinate-Metabolizing Mesophile Isolated from Soil.</title>
        <authorList>
            <person name="Zhang G."/>
        </authorList>
    </citation>
    <scope>NUCLEOTIDE SEQUENCE [LARGE SCALE GENOMIC DNA]</scope>
    <source>
        <strain evidence="2 3">WN066</strain>
    </source>
</reference>
<evidence type="ECO:0000313" key="3">
    <source>
        <dbReference type="Proteomes" id="UP000295132"/>
    </source>
</evidence>
<gene>
    <name evidence="2" type="ORF">E2K98_04500</name>
</gene>